<proteinExistence type="predicted"/>
<dbReference type="EMBL" id="CAKAEH010001503">
    <property type="protein sequence ID" value="CAG9536965.1"/>
    <property type="molecule type" value="Genomic_DNA"/>
</dbReference>
<accession>A0A8J2Q893</accession>
<name>A0A8J2Q893_9BILA</name>
<evidence type="ECO:0000256" key="1">
    <source>
        <dbReference type="SAM" id="MobiDB-lite"/>
    </source>
</evidence>
<keyword evidence="3" id="KW-1185">Reference proteome</keyword>
<organism evidence="2 3">
    <name type="scientific">Cercopithifilaria johnstoni</name>
    <dbReference type="NCBI Taxonomy" id="2874296"/>
    <lineage>
        <taxon>Eukaryota</taxon>
        <taxon>Metazoa</taxon>
        <taxon>Ecdysozoa</taxon>
        <taxon>Nematoda</taxon>
        <taxon>Chromadorea</taxon>
        <taxon>Rhabditida</taxon>
        <taxon>Spirurina</taxon>
        <taxon>Spiruromorpha</taxon>
        <taxon>Filarioidea</taxon>
        <taxon>Onchocercidae</taxon>
        <taxon>Cercopithifilaria</taxon>
    </lineage>
</organism>
<protein>
    <submittedName>
        <fullName evidence="2">Uncharacterized protein</fullName>
    </submittedName>
</protein>
<feature type="compositionally biased region" description="Pro residues" evidence="1">
    <location>
        <begin position="40"/>
        <end position="62"/>
    </location>
</feature>
<reference evidence="2" key="1">
    <citation type="submission" date="2021-09" db="EMBL/GenBank/DDBJ databases">
        <authorList>
            <consortium name="Pathogen Informatics"/>
        </authorList>
    </citation>
    <scope>NUCLEOTIDE SEQUENCE</scope>
</reference>
<gene>
    <name evidence="2" type="ORF">CJOHNSTONI_LOCUS6835</name>
</gene>
<dbReference type="Proteomes" id="UP000746747">
    <property type="component" value="Unassembled WGS sequence"/>
</dbReference>
<dbReference type="AlphaFoldDB" id="A0A8J2Q893"/>
<dbReference type="OrthoDB" id="5862210at2759"/>
<evidence type="ECO:0000313" key="2">
    <source>
        <dbReference type="EMBL" id="CAG9536965.1"/>
    </source>
</evidence>
<feature type="region of interest" description="Disordered" evidence="1">
    <location>
        <begin position="1"/>
        <end position="62"/>
    </location>
</feature>
<evidence type="ECO:0000313" key="3">
    <source>
        <dbReference type="Proteomes" id="UP000746747"/>
    </source>
</evidence>
<comment type="caution">
    <text evidence="2">The sequence shown here is derived from an EMBL/GenBank/DDBJ whole genome shotgun (WGS) entry which is preliminary data.</text>
</comment>
<sequence>MNKRSDPKKSNQTNMPFVQSVAPRAPRSPPLRPPVLRSPTPEPRPLTLEPRPPTLGPRPLTPPLSIARPNMDMFVDGIRNSPLYGHIPVLTDEQRFRCRRQAPTHTANHTWTQSKIDPRSLLVNVNNIQSEQKIVNITYTDPTGGSMIVTRRREDGYLDVRAVYSRNFIVAASASPLALLPPPNFRQMVLEMMEIIAKFPKSYYNTISGDSALTSSK</sequence>